<dbReference type="AlphaFoldDB" id="A0A6L2ZSC3"/>
<evidence type="ECO:0000259" key="8">
    <source>
        <dbReference type="Pfam" id="PF01850"/>
    </source>
</evidence>
<dbReference type="InterPro" id="IPR002716">
    <property type="entry name" value="PIN_dom"/>
</dbReference>
<evidence type="ECO:0000256" key="5">
    <source>
        <dbReference type="ARBA" id="ARBA00022801"/>
    </source>
</evidence>
<evidence type="ECO:0000313" key="10">
    <source>
        <dbReference type="Proteomes" id="UP000504714"/>
    </source>
</evidence>
<dbReference type="Pfam" id="PF01850">
    <property type="entry name" value="PIN"/>
    <property type="match status" value="1"/>
</dbReference>
<comment type="caution">
    <text evidence="9">The sequence shown here is derived from an EMBL/GenBank/DDBJ whole genome shotgun (WGS) entry which is preliminary data.</text>
</comment>
<evidence type="ECO:0000313" key="9">
    <source>
        <dbReference type="EMBL" id="GFN47254.1"/>
    </source>
</evidence>
<evidence type="ECO:0000256" key="6">
    <source>
        <dbReference type="ARBA" id="ARBA00022842"/>
    </source>
</evidence>
<dbReference type="EMBL" id="BLXO01000008">
    <property type="protein sequence ID" value="GFN47254.1"/>
    <property type="molecule type" value="Genomic_DNA"/>
</dbReference>
<dbReference type="CDD" id="cd18740">
    <property type="entry name" value="PIN_VapC4-5_FitB-like"/>
    <property type="match status" value="1"/>
</dbReference>
<comment type="similarity">
    <text evidence="7">Belongs to the PINc/VapC protein family.</text>
</comment>
<dbReference type="GO" id="GO:0016787">
    <property type="term" value="F:hydrolase activity"/>
    <property type="evidence" value="ECO:0007669"/>
    <property type="project" value="UniProtKB-KW"/>
</dbReference>
<comment type="cofactor">
    <cofactor evidence="1">
        <name>Mg(2+)</name>
        <dbReference type="ChEBI" id="CHEBI:18420"/>
    </cofactor>
</comment>
<feature type="domain" description="PIN" evidence="8">
    <location>
        <begin position="9"/>
        <end position="114"/>
    </location>
</feature>
<reference evidence="9 10" key="1">
    <citation type="submission" date="2020-06" db="EMBL/GenBank/DDBJ databases">
        <title>The genome sequence of Candidatus Regiella insecticola strain Tut.</title>
        <authorList>
            <person name="Nikoh N."/>
            <person name="Tsuchida T."/>
            <person name="Koga R."/>
            <person name="Oshima K."/>
            <person name="Hattori M."/>
            <person name="Fukatsu T."/>
        </authorList>
    </citation>
    <scope>NUCLEOTIDE SEQUENCE [LARGE SCALE GENOMIC DNA]</scope>
    <source>
        <strain evidence="9 10">Tut</strain>
    </source>
</reference>
<protein>
    <submittedName>
        <fullName evidence="9">VapC toxin family PIN domain ribonuclease</fullName>
    </submittedName>
</protein>
<keyword evidence="3" id="KW-0540">Nuclease</keyword>
<dbReference type="GO" id="GO:0004518">
    <property type="term" value="F:nuclease activity"/>
    <property type="evidence" value="ECO:0007669"/>
    <property type="project" value="UniProtKB-KW"/>
</dbReference>
<dbReference type="InterPro" id="IPR050556">
    <property type="entry name" value="Type_II_TA_system_RNase"/>
</dbReference>
<dbReference type="PANTHER" id="PTHR33653:SF1">
    <property type="entry name" value="RIBONUCLEASE VAPC2"/>
    <property type="match status" value="1"/>
</dbReference>
<gene>
    <name evidence="9" type="primary">vapC</name>
    <name evidence="9" type="ORF">RINTU1_32400</name>
</gene>
<dbReference type="Gene3D" id="3.40.50.1010">
    <property type="entry name" value="5'-nuclease"/>
    <property type="match status" value="1"/>
</dbReference>
<dbReference type="SUPFAM" id="SSF88723">
    <property type="entry name" value="PIN domain-like"/>
    <property type="match status" value="1"/>
</dbReference>
<dbReference type="Proteomes" id="UP000504714">
    <property type="component" value="Unassembled WGS sequence"/>
</dbReference>
<sequence length="170" mass="18151">MASYVIKGDPPEARLRLAALPMESIIISVVTQAELLYGLARKGHPVAFSALIREFLNRVKILPWDEGAATVYGNLRASCAAAGVTLSALDMLIAAHAIAAKATLVTHDKAFSLVPDGALAVEDWITSPLLSGKDTQIPNALTAKTLRKSKKGEDISKVVDSDDLFEQLDI</sequence>
<dbReference type="InterPro" id="IPR029060">
    <property type="entry name" value="PIN-like_dom_sf"/>
</dbReference>
<dbReference type="GO" id="GO:0046872">
    <property type="term" value="F:metal ion binding"/>
    <property type="evidence" value="ECO:0007669"/>
    <property type="project" value="UniProtKB-KW"/>
</dbReference>
<keyword evidence="5" id="KW-0378">Hydrolase</keyword>
<evidence type="ECO:0000256" key="2">
    <source>
        <dbReference type="ARBA" id="ARBA00022649"/>
    </source>
</evidence>
<evidence type="ECO:0000256" key="7">
    <source>
        <dbReference type="ARBA" id="ARBA00038093"/>
    </source>
</evidence>
<name>A0A6L2ZSC3_9ENTR</name>
<organism evidence="9 10">
    <name type="scientific">Candidatus Regiella insecticola</name>
    <dbReference type="NCBI Taxonomy" id="138073"/>
    <lineage>
        <taxon>Bacteria</taxon>
        <taxon>Pseudomonadati</taxon>
        <taxon>Pseudomonadota</taxon>
        <taxon>Gammaproteobacteria</taxon>
        <taxon>Enterobacterales</taxon>
        <taxon>Enterobacteriaceae</taxon>
        <taxon>aphid secondary symbionts</taxon>
        <taxon>Candidatus Regiella</taxon>
    </lineage>
</organism>
<evidence type="ECO:0000256" key="1">
    <source>
        <dbReference type="ARBA" id="ARBA00001946"/>
    </source>
</evidence>
<evidence type="ECO:0000256" key="4">
    <source>
        <dbReference type="ARBA" id="ARBA00022723"/>
    </source>
</evidence>
<evidence type="ECO:0000256" key="3">
    <source>
        <dbReference type="ARBA" id="ARBA00022722"/>
    </source>
</evidence>
<keyword evidence="4" id="KW-0479">Metal-binding</keyword>
<keyword evidence="6" id="KW-0460">Magnesium</keyword>
<dbReference type="PANTHER" id="PTHR33653">
    <property type="entry name" value="RIBONUCLEASE VAPC2"/>
    <property type="match status" value="1"/>
</dbReference>
<accession>A0A6L2ZSC3</accession>
<keyword evidence="2" id="KW-1277">Toxin-antitoxin system</keyword>
<proteinExistence type="inferred from homology"/>